<dbReference type="PANTHER" id="PTHR18964:SF149">
    <property type="entry name" value="BIFUNCTIONAL UDP-N-ACETYLGLUCOSAMINE 2-EPIMERASE_N-ACETYLMANNOSAMINE KINASE"/>
    <property type="match status" value="1"/>
</dbReference>
<gene>
    <name evidence="1" type="ORF">MNBD_PLANCTO02-2643</name>
</gene>
<dbReference type="Pfam" id="PF00480">
    <property type="entry name" value="ROK"/>
    <property type="match status" value="1"/>
</dbReference>
<sequence length="392" mass="43285">MFVSNSIRQSAKPTLLRKYNLDAIVRQLQIHAPLSRAELVRKTGMSYPTVMKICDRLIEEKLIETCDAKKHALGRPGNPLRMARDVSQIISISLGPDSYRVAVAGLDGTIIKERQLSLPKSYQKLLIDIESDVSRLKRERRARTVGLGVSIPGTLTTHSSTKLQTINSPNVPILNGKSLSQDISHCTKTHTVVSETMHCQLRAESIQGQAVDLDDYVILNYRGGLGLAVVSNGKKVTSSGSTGGEIGHIVIDPLGERCGCGNRGCLETLSTDIALLKAISRKLKRDVSLDEMIIMLQDSSHLFSKEIDFTLDYLAMSAGVTINLFRPQVLFLNGHFLEADPSLLKRLIDKIKLRSLKQFFQRCRISIAKSDTLQGAALAVVDQLINELHSEY</sequence>
<reference evidence="1" key="1">
    <citation type="submission" date="2018-06" db="EMBL/GenBank/DDBJ databases">
        <authorList>
            <person name="Zhirakovskaya E."/>
        </authorList>
    </citation>
    <scope>NUCLEOTIDE SEQUENCE</scope>
</reference>
<dbReference type="InterPro" id="IPR000600">
    <property type="entry name" value="ROK"/>
</dbReference>
<proteinExistence type="predicted"/>
<dbReference type="PANTHER" id="PTHR18964">
    <property type="entry name" value="ROK (REPRESSOR, ORF, KINASE) FAMILY"/>
    <property type="match status" value="1"/>
</dbReference>
<name>A0A3B1E8V3_9ZZZZ</name>
<protein>
    <submittedName>
        <fullName evidence="1">Uncharacterized protein</fullName>
    </submittedName>
</protein>
<dbReference type="EMBL" id="UOGL01000626">
    <property type="protein sequence ID" value="VAX42137.1"/>
    <property type="molecule type" value="Genomic_DNA"/>
</dbReference>
<evidence type="ECO:0000313" key="1">
    <source>
        <dbReference type="EMBL" id="VAX42137.1"/>
    </source>
</evidence>
<dbReference type="InterPro" id="IPR036390">
    <property type="entry name" value="WH_DNA-bd_sf"/>
</dbReference>
<dbReference type="InterPro" id="IPR036388">
    <property type="entry name" value="WH-like_DNA-bd_sf"/>
</dbReference>
<organism evidence="1">
    <name type="scientific">hydrothermal vent metagenome</name>
    <dbReference type="NCBI Taxonomy" id="652676"/>
    <lineage>
        <taxon>unclassified sequences</taxon>
        <taxon>metagenomes</taxon>
        <taxon>ecological metagenomes</taxon>
    </lineage>
</organism>
<dbReference type="SUPFAM" id="SSF53067">
    <property type="entry name" value="Actin-like ATPase domain"/>
    <property type="match status" value="2"/>
</dbReference>
<dbReference type="AlphaFoldDB" id="A0A3B1E8V3"/>
<dbReference type="InterPro" id="IPR043129">
    <property type="entry name" value="ATPase_NBD"/>
</dbReference>
<dbReference type="SUPFAM" id="SSF46785">
    <property type="entry name" value="Winged helix' DNA-binding domain"/>
    <property type="match status" value="1"/>
</dbReference>
<accession>A0A3B1E8V3</accession>
<dbReference type="Gene3D" id="3.30.420.40">
    <property type="match status" value="2"/>
</dbReference>
<dbReference type="Gene3D" id="1.10.10.10">
    <property type="entry name" value="Winged helix-like DNA-binding domain superfamily/Winged helix DNA-binding domain"/>
    <property type="match status" value="1"/>
</dbReference>